<dbReference type="InterPro" id="IPR009057">
    <property type="entry name" value="Homeodomain-like_sf"/>
</dbReference>
<keyword evidence="2" id="KW-0238">DNA-binding</keyword>
<dbReference type="PANTHER" id="PTHR19303">
    <property type="entry name" value="TRANSPOSON"/>
    <property type="match status" value="1"/>
</dbReference>
<evidence type="ECO:0000259" key="4">
    <source>
        <dbReference type="PROSITE" id="PS51253"/>
    </source>
</evidence>
<sequence>MRAILRARFCRDSTNIYIGGHKFFRHSRSLMGNRIRWTCAKKHKLKWLINEIVFAEVSTAPVRKHSTPSLDVKVEILKRLDKGEKQSALAKEYKLGRTTIYDIKRKRALIHDFATQVKHKSKTRKNLTSGRNTSLENALFNWYQQKKEHGVVLKNNAIRSKALYLNRAFNNNKTFRASSTWLAKFKDRFGISEV</sequence>
<dbReference type="Gene3D" id="1.10.10.60">
    <property type="entry name" value="Homeodomain-like"/>
    <property type="match status" value="2"/>
</dbReference>
<reference evidence="5" key="1">
    <citation type="submission" date="2022-05" db="EMBL/GenBank/DDBJ databases">
        <authorList>
            <person name="Okamura Y."/>
        </authorList>
    </citation>
    <scope>NUCLEOTIDE SEQUENCE</scope>
</reference>
<comment type="caution">
    <text evidence="5">The sequence shown here is derived from an EMBL/GenBank/DDBJ whole genome shotgun (WGS) entry which is preliminary data.</text>
</comment>
<organism evidence="5 6">
    <name type="scientific">Pieris brassicae</name>
    <name type="common">White butterfly</name>
    <name type="synonym">Large white butterfly</name>
    <dbReference type="NCBI Taxonomy" id="7116"/>
    <lineage>
        <taxon>Eukaryota</taxon>
        <taxon>Metazoa</taxon>
        <taxon>Ecdysozoa</taxon>
        <taxon>Arthropoda</taxon>
        <taxon>Hexapoda</taxon>
        <taxon>Insecta</taxon>
        <taxon>Pterygota</taxon>
        <taxon>Neoptera</taxon>
        <taxon>Endopterygota</taxon>
        <taxon>Lepidoptera</taxon>
        <taxon>Glossata</taxon>
        <taxon>Ditrysia</taxon>
        <taxon>Papilionoidea</taxon>
        <taxon>Pieridae</taxon>
        <taxon>Pierinae</taxon>
        <taxon>Pieris</taxon>
    </lineage>
</organism>
<evidence type="ECO:0000256" key="3">
    <source>
        <dbReference type="ARBA" id="ARBA00023242"/>
    </source>
</evidence>
<dbReference type="InterPro" id="IPR007889">
    <property type="entry name" value="HTH_Psq"/>
</dbReference>
<dbReference type="GO" id="GO:0003677">
    <property type="term" value="F:DNA binding"/>
    <property type="evidence" value="ECO:0007669"/>
    <property type="project" value="UniProtKB-KW"/>
</dbReference>
<proteinExistence type="predicted"/>
<dbReference type="PROSITE" id="PS51253">
    <property type="entry name" value="HTH_CENPB"/>
    <property type="match status" value="1"/>
</dbReference>
<dbReference type="InterPro" id="IPR050863">
    <property type="entry name" value="CenT-Element_Derived"/>
</dbReference>
<feature type="domain" description="HTH CENPB-type" evidence="4">
    <location>
        <begin position="123"/>
        <end position="194"/>
    </location>
</feature>
<dbReference type="Pfam" id="PF04218">
    <property type="entry name" value="CENP-B_N"/>
    <property type="match status" value="1"/>
</dbReference>
<dbReference type="EMBL" id="CALOZG010000001">
    <property type="protein sequence ID" value="CAH3925787.1"/>
    <property type="molecule type" value="Genomic_DNA"/>
</dbReference>
<evidence type="ECO:0000256" key="2">
    <source>
        <dbReference type="ARBA" id="ARBA00023125"/>
    </source>
</evidence>
<dbReference type="AlphaFoldDB" id="A0A9P0WZR0"/>
<dbReference type="SMART" id="SM00674">
    <property type="entry name" value="CENPB"/>
    <property type="match status" value="1"/>
</dbReference>
<gene>
    <name evidence="5" type="ORF">PIBRA_LOCUS1151</name>
</gene>
<keyword evidence="6" id="KW-1185">Reference proteome</keyword>
<dbReference type="Pfam" id="PF03221">
    <property type="entry name" value="HTH_Tnp_Tc5"/>
    <property type="match status" value="1"/>
</dbReference>
<dbReference type="InterPro" id="IPR006600">
    <property type="entry name" value="HTH_CenpB_DNA-bd_dom"/>
</dbReference>
<dbReference type="Proteomes" id="UP001152562">
    <property type="component" value="Unassembled WGS sequence"/>
</dbReference>
<dbReference type="PANTHER" id="PTHR19303:SF75">
    <property type="entry name" value="HTH CENPB-TYPE DOMAIN-CONTAINING PROTEIN"/>
    <property type="match status" value="1"/>
</dbReference>
<comment type="subcellular location">
    <subcellularLocation>
        <location evidence="1">Nucleus</location>
    </subcellularLocation>
</comment>
<evidence type="ECO:0000256" key="1">
    <source>
        <dbReference type="ARBA" id="ARBA00004123"/>
    </source>
</evidence>
<evidence type="ECO:0000313" key="5">
    <source>
        <dbReference type="EMBL" id="CAH3925787.1"/>
    </source>
</evidence>
<dbReference type="GO" id="GO:0005634">
    <property type="term" value="C:nucleus"/>
    <property type="evidence" value="ECO:0007669"/>
    <property type="project" value="UniProtKB-SubCell"/>
</dbReference>
<name>A0A9P0WZR0_PIEBR</name>
<evidence type="ECO:0000313" key="6">
    <source>
        <dbReference type="Proteomes" id="UP001152562"/>
    </source>
</evidence>
<dbReference type="SUPFAM" id="SSF46689">
    <property type="entry name" value="Homeodomain-like"/>
    <property type="match status" value="2"/>
</dbReference>
<accession>A0A9P0WZR0</accession>
<protein>
    <recommendedName>
        <fullName evidence="4">HTH CENPB-type domain-containing protein</fullName>
    </recommendedName>
</protein>
<keyword evidence="3" id="KW-0539">Nucleus</keyword>